<dbReference type="GO" id="GO:0051538">
    <property type="term" value="F:3 iron, 4 sulfur cluster binding"/>
    <property type="evidence" value="ECO:0007669"/>
    <property type="project" value="UniProtKB-KW"/>
</dbReference>
<dbReference type="GO" id="GO:0005886">
    <property type="term" value="C:plasma membrane"/>
    <property type="evidence" value="ECO:0007669"/>
    <property type="project" value="UniProtKB-SubCell"/>
</dbReference>
<comment type="cofactor">
    <cofactor evidence="18">
        <name>[2Fe-2S] cluster</name>
        <dbReference type="ChEBI" id="CHEBI:190135"/>
    </cofactor>
    <text evidence="18">Binds 1 [2Fe-2S] cluster.</text>
</comment>
<feature type="domain" description="4Fe-4S ferredoxin-type" evidence="20">
    <location>
        <begin position="171"/>
        <end position="200"/>
    </location>
</feature>
<evidence type="ECO:0000256" key="17">
    <source>
        <dbReference type="ARBA" id="ARBA00049220"/>
    </source>
</evidence>
<proteinExistence type="inferred from homology"/>
<dbReference type="GO" id="GO:0008177">
    <property type="term" value="F:succinate dehydrogenase (quinone) activity"/>
    <property type="evidence" value="ECO:0007669"/>
    <property type="project" value="UniProtKB-EC"/>
</dbReference>
<evidence type="ECO:0000256" key="7">
    <source>
        <dbReference type="ARBA" id="ARBA00022532"/>
    </source>
</evidence>
<dbReference type="FunFam" id="1.10.1060.10:FF:000002">
    <property type="entry name" value="Succinate dehydrogenase iron-sulfur subunit"/>
    <property type="match status" value="1"/>
</dbReference>
<dbReference type="NCBIfam" id="TIGR00384">
    <property type="entry name" value="dhsB"/>
    <property type="match status" value="1"/>
</dbReference>
<evidence type="ECO:0000313" key="22">
    <source>
        <dbReference type="Proteomes" id="UP000000607"/>
    </source>
</evidence>
<keyword evidence="8 18" id="KW-0001">2Fe-2S</keyword>
<dbReference type="SUPFAM" id="SSF54292">
    <property type="entry name" value="2Fe-2S ferredoxin-like"/>
    <property type="match status" value="1"/>
</dbReference>
<dbReference type="eggNOG" id="COG0479">
    <property type="taxonomic scope" value="Bacteria"/>
</dbReference>
<evidence type="ECO:0000256" key="18">
    <source>
        <dbReference type="RuleBase" id="RU361237"/>
    </source>
</evidence>
<evidence type="ECO:0000259" key="19">
    <source>
        <dbReference type="PROSITE" id="PS51085"/>
    </source>
</evidence>
<dbReference type="GO" id="GO:0009061">
    <property type="term" value="P:anaerobic respiration"/>
    <property type="evidence" value="ECO:0007669"/>
    <property type="project" value="TreeGrafter"/>
</dbReference>
<dbReference type="InterPro" id="IPR036010">
    <property type="entry name" value="2Fe-2S_ferredoxin-like_sf"/>
</dbReference>
<dbReference type="Pfam" id="PF13237">
    <property type="entry name" value="Fer4_10"/>
    <property type="match status" value="1"/>
</dbReference>
<evidence type="ECO:0000256" key="9">
    <source>
        <dbReference type="ARBA" id="ARBA00022723"/>
    </source>
</evidence>
<dbReference type="InterPro" id="IPR006058">
    <property type="entry name" value="2Fe2S_fd_BS"/>
</dbReference>
<dbReference type="GO" id="GO:0051539">
    <property type="term" value="F:4 iron, 4 sulfur cluster binding"/>
    <property type="evidence" value="ECO:0007669"/>
    <property type="project" value="UniProtKB-KW"/>
</dbReference>
<dbReference type="AlphaFoldDB" id="Q65S00"/>
<keyword evidence="5 18" id="KW-0004">4Fe-4S</keyword>
<keyword evidence="6" id="KW-0997">Cell inner membrane</keyword>
<dbReference type="PROSITE" id="PS00197">
    <property type="entry name" value="2FE2S_FER_1"/>
    <property type="match status" value="1"/>
</dbReference>
<dbReference type="GO" id="GO:0006099">
    <property type="term" value="P:tricarboxylic acid cycle"/>
    <property type="evidence" value="ECO:0007669"/>
    <property type="project" value="UniProtKB-KW"/>
</dbReference>
<keyword evidence="12 18" id="KW-0408">Iron</keyword>
<comment type="catalytic activity">
    <reaction evidence="16">
        <text>a menaquinone + succinate = a menaquinol + fumarate</text>
        <dbReference type="Rhea" id="RHEA:27834"/>
        <dbReference type="Rhea" id="RHEA-COMP:9537"/>
        <dbReference type="Rhea" id="RHEA-COMP:9539"/>
        <dbReference type="ChEBI" id="CHEBI:16374"/>
        <dbReference type="ChEBI" id="CHEBI:18151"/>
        <dbReference type="ChEBI" id="CHEBI:29806"/>
        <dbReference type="ChEBI" id="CHEBI:30031"/>
        <dbReference type="EC" id="1.3.5.1"/>
    </reaction>
</comment>
<dbReference type="PANTHER" id="PTHR43551:SF2">
    <property type="entry name" value="FUMARATE REDUCTASE IRON-SULFUR SUBUNIT"/>
    <property type="match status" value="1"/>
</dbReference>
<evidence type="ECO:0000256" key="14">
    <source>
        <dbReference type="ARBA" id="ARBA00023136"/>
    </source>
</evidence>
<dbReference type="InterPro" id="IPR009051">
    <property type="entry name" value="Helical_ferredxn"/>
</dbReference>
<gene>
    <name evidence="21" type="primary">frdB</name>
    <name evidence="21" type="ordered locus">MS1653</name>
</gene>
<evidence type="ECO:0000313" key="21">
    <source>
        <dbReference type="EMBL" id="AAU38260.1"/>
    </source>
</evidence>
<evidence type="ECO:0000256" key="8">
    <source>
        <dbReference type="ARBA" id="ARBA00022714"/>
    </source>
</evidence>
<dbReference type="EC" id="1.3.5.1" evidence="18"/>
<comment type="catalytic activity">
    <reaction evidence="17 18">
        <text>a quinone + succinate = fumarate + a quinol</text>
        <dbReference type="Rhea" id="RHEA:40523"/>
        <dbReference type="ChEBI" id="CHEBI:24646"/>
        <dbReference type="ChEBI" id="CHEBI:29806"/>
        <dbReference type="ChEBI" id="CHEBI:30031"/>
        <dbReference type="ChEBI" id="CHEBI:132124"/>
        <dbReference type="EC" id="1.3.5.1"/>
    </reaction>
</comment>
<accession>Q65S00</accession>
<evidence type="ECO:0000256" key="2">
    <source>
        <dbReference type="ARBA" id="ARBA00009433"/>
    </source>
</evidence>
<keyword evidence="4" id="KW-1003">Cell membrane</keyword>
<dbReference type="HOGENOM" id="CLU_044838_3_2_6"/>
<dbReference type="NCBIfam" id="NF004616">
    <property type="entry name" value="PRK05950.1"/>
    <property type="match status" value="1"/>
</dbReference>
<dbReference type="GO" id="GO:0009055">
    <property type="term" value="F:electron transfer activity"/>
    <property type="evidence" value="ECO:0007669"/>
    <property type="project" value="InterPro"/>
</dbReference>
<keyword evidence="22" id="KW-1185">Reference proteome</keyword>
<evidence type="ECO:0000256" key="11">
    <source>
        <dbReference type="ARBA" id="ARBA00023002"/>
    </source>
</evidence>
<comment type="cofactor">
    <cofactor evidence="18">
        <name>[3Fe-4S] cluster</name>
        <dbReference type="ChEBI" id="CHEBI:21137"/>
    </cofactor>
    <text evidence="18">Binds 1 [3Fe-4S] cluster.</text>
</comment>
<keyword evidence="11" id="KW-0560">Oxidoreductase</keyword>
<evidence type="ECO:0000256" key="5">
    <source>
        <dbReference type="ARBA" id="ARBA00022485"/>
    </source>
</evidence>
<evidence type="ECO:0000256" key="1">
    <source>
        <dbReference type="ARBA" id="ARBA00004515"/>
    </source>
</evidence>
<keyword evidence="15 18" id="KW-0003">3Fe-4S</keyword>
<dbReference type="InterPro" id="IPR017896">
    <property type="entry name" value="4Fe4S_Fe-S-bd"/>
</dbReference>
<evidence type="ECO:0000256" key="10">
    <source>
        <dbReference type="ARBA" id="ARBA00022982"/>
    </source>
</evidence>
<dbReference type="Pfam" id="PF13085">
    <property type="entry name" value="Fer2_3"/>
    <property type="match status" value="1"/>
</dbReference>
<keyword evidence="14" id="KW-0472">Membrane</keyword>
<evidence type="ECO:0000256" key="16">
    <source>
        <dbReference type="ARBA" id="ARBA00034412"/>
    </source>
</evidence>
<dbReference type="Proteomes" id="UP000000607">
    <property type="component" value="Chromosome"/>
</dbReference>
<comment type="subcellular location">
    <subcellularLocation>
        <location evidence="1">Cell inner membrane</location>
        <topology evidence="1">Peripheral membrane protein</topology>
        <orientation evidence="1">Cytoplasmic side</orientation>
    </subcellularLocation>
</comment>
<dbReference type="InterPro" id="IPR001041">
    <property type="entry name" value="2Fe-2S_ferredoxin-type"/>
</dbReference>
<dbReference type="GO" id="GO:0051537">
    <property type="term" value="F:2 iron, 2 sulfur cluster binding"/>
    <property type="evidence" value="ECO:0007669"/>
    <property type="project" value="UniProtKB-KW"/>
</dbReference>
<keyword evidence="3" id="KW-0813">Transport</keyword>
<evidence type="ECO:0000256" key="13">
    <source>
        <dbReference type="ARBA" id="ARBA00023014"/>
    </source>
</evidence>
<keyword evidence="9 18" id="KW-0479">Metal-binding</keyword>
<evidence type="ECO:0000256" key="12">
    <source>
        <dbReference type="ARBA" id="ARBA00023004"/>
    </source>
</evidence>
<sequence>MYTVRKLMQPKQQLKLRRTQMANQAMMNVEVLRYNPEVDKEPYLRTYQVPYDNQTSLLDALGYIKDRLDPELAYRWSCRMAICGSCGMMVNNIPKLACKTFLRDYSGHMRIEPLANFPIERDLIVDLSHFIESLEAIKPYIIGNEMPALDGQPHPSAELAKSRTKQTPAQLEKYRQFSMCINCGLCYAACPQFGLNPEFVGPAALTMAHRYNLDNRDHGKAERMPIINGENGVWTCTFVGACSEVCPKHVNPAAAINQGKLESAKDYLISMLKPKA</sequence>
<evidence type="ECO:0000259" key="20">
    <source>
        <dbReference type="PROSITE" id="PS51379"/>
    </source>
</evidence>
<evidence type="ECO:0000256" key="15">
    <source>
        <dbReference type="ARBA" id="ARBA00023291"/>
    </source>
</evidence>
<dbReference type="InterPro" id="IPR017900">
    <property type="entry name" value="4Fe4S_Fe_S_CS"/>
</dbReference>
<dbReference type="KEGG" id="msu:MS1653"/>
<comment type="similarity">
    <text evidence="2 18">Belongs to the succinate dehydrogenase/fumarate reductase iron-sulfur protein family.</text>
</comment>
<dbReference type="InterPro" id="IPR012675">
    <property type="entry name" value="Beta-grasp_dom_sf"/>
</dbReference>
<dbReference type="EMBL" id="AE016827">
    <property type="protein sequence ID" value="AAU38260.1"/>
    <property type="molecule type" value="Genomic_DNA"/>
</dbReference>
<comment type="cofactor">
    <cofactor evidence="18">
        <name>[4Fe-4S] cluster</name>
        <dbReference type="ChEBI" id="CHEBI:49883"/>
    </cofactor>
    <text evidence="18">Binds 1 [4Fe-4S] cluster.</text>
</comment>
<evidence type="ECO:0000256" key="6">
    <source>
        <dbReference type="ARBA" id="ARBA00022519"/>
    </source>
</evidence>
<dbReference type="Gene3D" id="3.10.20.30">
    <property type="match status" value="1"/>
</dbReference>
<dbReference type="NCBIfam" id="NF009051">
    <property type="entry name" value="PRK12385.1"/>
    <property type="match status" value="1"/>
</dbReference>
<dbReference type="FunFam" id="3.10.20.30:FF:000009">
    <property type="entry name" value="Succinate dehydrogenase iron-sulfur subunit"/>
    <property type="match status" value="1"/>
</dbReference>
<keyword evidence="10" id="KW-0249">Electron transport</keyword>
<dbReference type="PROSITE" id="PS00198">
    <property type="entry name" value="4FE4S_FER_1"/>
    <property type="match status" value="1"/>
</dbReference>
<keyword evidence="13 18" id="KW-0411">Iron-sulfur</keyword>
<dbReference type="PROSITE" id="PS51085">
    <property type="entry name" value="2FE2S_FER_2"/>
    <property type="match status" value="1"/>
</dbReference>
<evidence type="ECO:0000256" key="3">
    <source>
        <dbReference type="ARBA" id="ARBA00022448"/>
    </source>
</evidence>
<organism evidence="21 22">
    <name type="scientific">Mannheimia succiniciproducens (strain KCTC 0769BP / MBEL55E)</name>
    <dbReference type="NCBI Taxonomy" id="221988"/>
    <lineage>
        <taxon>Bacteria</taxon>
        <taxon>Pseudomonadati</taxon>
        <taxon>Pseudomonadota</taxon>
        <taxon>Gammaproteobacteria</taxon>
        <taxon>Pasteurellales</taxon>
        <taxon>Pasteurellaceae</taxon>
        <taxon>Basfia</taxon>
    </lineage>
</organism>
<dbReference type="InterPro" id="IPR025192">
    <property type="entry name" value="Succ_DH/fum_Rdtase_N"/>
</dbReference>
<name>Q65S00_MANSM</name>
<dbReference type="InterPro" id="IPR004489">
    <property type="entry name" value="Succ_DH/fum_Rdtase_Fe-S"/>
</dbReference>
<keyword evidence="7" id="KW-0816">Tricarboxylic acid cycle</keyword>
<dbReference type="PANTHER" id="PTHR43551">
    <property type="entry name" value="FUMARATE REDUCTASE IRON-SULFUR SUBUNIT"/>
    <property type="match status" value="1"/>
</dbReference>
<dbReference type="GO" id="GO:0046872">
    <property type="term" value="F:metal ion binding"/>
    <property type="evidence" value="ECO:0007669"/>
    <property type="project" value="UniProtKB-KW"/>
</dbReference>
<dbReference type="PROSITE" id="PS51379">
    <property type="entry name" value="4FE4S_FER_2"/>
    <property type="match status" value="1"/>
</dbReference>
<reference evidence="21 22" key="1">
    <citation type="journal article" date="2004" name="Nat. Biotechnol.">
        <title>The genome sequence of the capnophilic rumen bacterium Mannheimia succiniciproducens.</title>
        <authorList>
            <person name="Hong S.H."/>
            <person name="Kim J.S."/>
            <person name="Lee S.Y."/>
            <person name="In Y.H."/>
            <person name="Choi S.S."/>
            <person name="Rih J.-K."/>
            <person name="Kim C.H."/>
            <person name="Jeong H."/>
            <person name="Hur C.G."/>
            <person name="Kim J.J."/>
        </authorList>
    </citation>
    <scope>NUCLEOTIDE SEQUENCE [LARGE SCALE GENOMIC DNA]</scope>
    <source>
        <strain evidence="22">KCTC 0769BP / MBEL55E</strain>
    </source>
</reference>
<dbReference type="STRING" id="221988.MS1653"/>
<protein>
    <recommendedName>
        <fullName evidence="18">Succinate dehydrogenase iron-sulfur subunit</fullName>
        <ecNumber evidence="18">1.3.5.1</ecNumber>
    </recommendedName>
</protein>
<feature type="domain" description="2Fe-2S ferredoxin-type" evidence="19">
    <location>
        <begin position="27"/>
        <end position="117"/>
    </location>
</feature>
<dbReference type="SUPFAM" id="SSF46548">
    <property type="entry name" value="alpha-helical ferredoxin"/>
    <property type="match status" value="1"/>
</dbReference>
<evidence type="ECO:0000256" key="4">
    <source>
        <dbReference type="ARBA" id="ARBA00022475"/>
    </source>
</evidence>
<dbReference type="Gene3D" id="1.10.1060.10">
    <property type="entry name" value="Alpha-helical ferredoxin"/>
    <property type="match status" value="1"/>
</dbReference>